<keyword evidence="6" id="KW-0346">Stress response</keyword>
<dbReference type="InterPro" id="IPR002068">
    <property type="entry name" value="A-crystallin/Hsp20_dom"/>
</dbReference>
<dbReference type="InterPro" id="IPR008978">
    <property type="entry name" value="HSP20-like_chaperone"/>
</dbReference>
<dbReference type="EMBL" id="VRYN01000001">
    <property type="protein sequence ID" value="TYO81759.1"/>
    <property type="molecule type" value="Genomic_DNA"/>
</dbReference>
<reference evidence="5 7" key="1">
    <citation type="journal article" date="2019" name="Microbiol. Resour. Announc.">
        <title>The Genome Sequence of the Halobacterium salinarum Type Strain Is Closely Related to That of Laboratory Strains NRC-1 and R1.</title>
        <authorList>
            <person name="Pfeiffer F."/>
            <person name="Marchfelder A."/>
            <person name="Habermann B."/>
            <person name="Dyall-Smith M.L."/>
        </authorList>
    </citation>
    <scope>NUCLEOTIDE SEQUENCE [LARGE SCALE GENOMIC DNA]</scope>
    <source>
        <strain evidence="5">91-R6</strain>
        <strain evidence="7">ATCC 33171 / DSM 3754 / JCM 8978 / NBRC 102687 / NCIMB 764 / 91-R6</strain>
    </source>
</reference>
<dbReference type="Proteomes" id="UP000323075">
    <property type="component" value="Unassembled WGS sequence"/>
</dbReference>
<name>A0A4D6GUT6_HALS9</name>
<dbReference type="EMBL" id="CP038631">
    <property type="protein sequence ID" value="QCC45495.1"/>
    <property type="molecule type" value="Genomic_DNA"/>
</dbReference>
<dbReference type="PROSITE" id="PS01031">
    <property type="entry name" value="SHSP"/>
    <property type="match status" value="1"/>
</dbReference>
<feature type="compositionally biased region" description="Low complexity" evidence="3">
    <location>
        <begin position="33"/>
        <end position="46"/>
    </location>
</feature>
<evidence type="ECO:0000256" key="1">
    <source>
        <dbReference type="PROSITE-ProRule" id="PRU00285"/>
    </source>
</evidence>
<evidence type="ECO:0000259" key="4">
    <source>
        <dbReference type="PROSITE" id="PS01031"/>
    </source>
</evidence>
<dbReference type="RefSeq" id="WP_010903318.1">
    <property type="nucleotide sequence ID" value="NZ_VRYN01000001.1"/>
</dbReference>
<feature type="region of interest" description="Disordered" evidence="3">
    <location>
        <begin position="1"/>
        <end position="69"/>
    </location>
</feature>
<dbReference type="AlphaFoldDB" id="A0A4D6GUT6"/>
<dbReference type="GeneID" id="68694439"/>
<reference evidence="5" key="3">
    <citation type="journal article" name="MicrobiologyOpen">
        <title>Whole-genome comparison between the type strain of Halobacterium salinarum (DSM 3754(T)) and the laboratory strains R1 and NRC-1.</title>
        <authorList>
            <person name="Pfeiffer F."/>
            <person name="Losensky G."/>
            <person name="Marchfelder A."/>
            <person name="Habermann B."/>
            <person name="Dyall-Smith M."/>
        </authorList>
    </citation>
    <scope>NUCLEOTIDE SEQUENCE</scope>
    <source>
        <strain evidence="5">91-R6</strain>
    </source>
</reference>
<dbReference type="PANTHER" id="PTHR11527">
    <property type="entry name" value="HEAT-SHOCK PROTEIN 20 FAMILY MEMBER"/>
    <property type="match status" value="1"/>
</dbReference>
<organism evidence="5 7">
    <name type="scientific">Halobacterium salinarum (strain ATCC 33171 / DSM 3754 / JCM 8978 / NBRC 102687 / NCIMB 764 / 91-R6)</name>
    <dbReference type="NCBI Taxonomy" id="2597657"/>
    <lineage>
        <taxon>Archaea</taxon>
        <taxon>Methanobacteriati</taxon>
        <taxon>Methanobacteriota</taxon>
        <taxon>Stenosarchaea group</taxon>
        <taxon>Halobacteria</taxon>
        <taxon>Halobacteriales</taxon>
        <taxon>Halobacteriaceae</taxon>
        <taxon>Halobacterium</taxon>
    </lineage>
</organism>
<reference evidence="6 8" key="2">
    <citation type="submission" date="2019-07" db="EMBL/GenBank/DDBJ databases">
        <title>Genomic Encyclopedia of Archaeal and Bacterial Type Strains, Phase II (KMG-II): from individual species to whole genera.</title>
        <authorList>
            <person name="Goeker M."/>
        </authorList>
    </citation>
    <scope>NUCLEOTIDE SEQUENCE [LARGE SCALE GENOMIC DNA]</scope>
    <source>
        <strain evidence="6 8">DSM 3754</strain>
    </source>
</reference>
<dbReference type="Proteomes" id="UP000296216">
    <property type="component" value="Chromosome"/>
</dbReference>
<comment type="similarity">
    <text evidence="1 2">Belongs to the small heat shock protein (HSP20) family.</text>
</comment>
<protein>
    <submittedName>
        <fullName evidence="6">Heat shock protein Hsp20</fullName>
    </submittedName>
    <submittedName>
        <fullName evidence="5">Hsp20-type molecular chaperone</fullName>
    </submittedName>
</protein>
<dbReference type="CDD" id="cd06464">
    <property type="entry name" value="ACD_sHsps-like"/>
    <property type="match status" value="1"/>
</dbReference>
<gene>
    <name evidence="5" type="primary">hsp20F</name>
    <name evidence="6" type="ORF">APQ99_00269</name>
    <name evidence="5" type="ORF">HBSAL_09245</name>
</gene>
<evidence type="ECO:0000313" key="6">
    <source>
        <dbReference type="EMBL" id="TYO81759.1"/>
    </source>
</evidence>
<accession>A0A4D6GUT6</accession>
<dbReference type="SUPFAM" id="SSF49764">
    <property type="entry name" value="HSP20-like chaperones"/>
    <property type="match status" value="1"/>
</dbReference>
<sequence length="171" mass="18537">MSYDPRLVNDAPRAAATWSAPEQAAPVGAAGMPRQQPQMPQQQPVQDGASQRQAATIDQQPPAATPNVDVIESEAEVVVMIEVPGFSKDEITVQADASNLYVTAERSNDPQMGIEGDDNVLLRECPDRLERAITLPNYIDPGEATAEHVDGVCHVTVPKDEAERQHEIAFQ</sequence>
<evidence type="ECO:0000256" key="2">
    <source>
        <dbReference type="RuleBase" id="RU003616"/>
    </source>
</evidence>
<evidence type="ECO:0000256" key="3">
    <source>
        <dbReference type="SAM" id="MobiDB-lite"/>
    </source>
</evidence>
<feature type="domain" description="SHSP" evidence="4">
    <location>
        <begin position="59"/>
        <end position="171"/>
    </location>
</feature>
<dbReference type="InterPro" id="IPR031107">
    <property type="entry name" value="Small_HSP"/>
</dbReference>
<evidence type="ECO:0000313" key="7">
    <source>
        <dbReference type="Proteomes" id="UP000296216"/>
    </source>
</evidence>
<dbReference type="Pfam" id="PF00011">
    <property type="entry name" value="HSP20"/>
    <property type="match status" value="1"/>
</dbReference>
<dbReference type="Gene3D" id="2.60.40.790">
    <property type="match status" value="1"/>
</dbReference>
<proteinExistence type="inferred from homology"/>
<feature type="compositionally biased region" description="Polar residues" evidence="3">
    <location>
        <begin position="48"/>
        <end position="59"/>
    </location>
</feature>
<evidence type="ECO:0000313" key="8">
    <source>
        <dbReference type="Proteomes" id="UP000323075"/>
    </source>
</evidence>
<evidence type="ECO:0000313" key="5">
    <source>
        <dbReference type="EMBL" id="QCC45495.1"/>
    </source>
</evidence>